<organism evidence="8 9">
    <name type="scientific">Rhizobium rhizogenes NBRC 13257</name>
    <dbReference type="NCBI Taxonomy" id="1220581"/>
    <lineage>
        <taxon>Bacteria</taxon>
        <taxon>Pseudomonadati</taxon>
        <taxon>Pseudomonadota</taxon>
        <taxon>Alphaproteobacteria</taxon>
        <taxon>Hyphomicrobiales</taxon>
        <taxon>Rhizobiaceae</taxon>
        <taxon>Rhizobium/Agrobacterium group</taxon>
        <taxon>Rhizobium</taxon>
    </lineage>
</organism>
<evidence type="ECO:0000256" key="1">
    <source>
        <dbReference type="ARBA" id="ARBA00001947"/>
    </source>
</evidence>
<evidence type="ECO:0000313" key="8">
    <source>
        <dbReference type="EMBL" id="GAJ96040.1"/>
    </source>
</evidence>
<comment type="caution">
    <text evidence="8">The sequence shown here is derived from an EMBL/GenBank/DDBJ whole genome shotgun (WGS) entry which is preliminary data.</text>
</comment>
<gene>
    <name evidence="8" type="ORF">RRH01S_15_00060</name>
</gene>
<evidence type="ECO:0000256" key="5">
    <source>
        <dbReference type="ARBA" id="ARBA00022989"/>
    </source>
</evidence>
<evidence type="ECO:0000256" key="4">
    <source>
        <dbReference type="ARBA" id="ARBA00022692"/>
    </source>
</evidence>
<evidence type="ECO:0000259" key="7">
    <source>
        <dbReference type="Pfam" id="PF02163"/>
    </source>
</evidence>
<dbReference type="EMBL" id="BAYX01000015">
    <property type="protein sequence ID" value="GAJ96040.1"/>
    <property type="molecule type" value="Genomic_DNA"/>
</dbReference>
<keyword evidence="4" id="KW-0812">Transmembrane</keyword>
<dbReference type="SUPFAM" id="SSF48452">
    <property type="entry name" value="TPR-like"/>
    <property type="match status" value="1"/>
</dbReference>
<sequence length="362" mass="40082">MFVVFIFSLLVSPWISLTLHEMGHALAGHSMKMQIHEIRLGVGPTIFRTRRFGPEVLVGIIPFGGRVRGTPQLRLLKAARLLFYAAGPVVDLAWFSTLIVALRLGSDADAVRVALFPALAFQVLMIFSNLMPHYTRLYNERTANDMLALWQIAWTKNDFLAGHRQIYRNALRAYAGTEEPAPSRRADQIFYLLLEINSLRQPLTEQQVAALERELSTTPSRSEQLLIMDSIAIHILAGKGLRDAAYLDRLTEKALLLAPELAALKSTRGAALSRLGRHEEALTLLAEAEDGSDIRRCLNAAFRGLAHFHAGCKDEATAELEIATSILQSQNSTNLIVTRIVDGIIAEISDMVLGPRKKQASP</sequence>
<evidence type="ECO:0000256" key="2">
    <source>
        <dbReference type="ARBA" id="ARBA00004141"/>
    </source>
</evidence>
<dbReference type="InterPro" id="IPR008915">
    <property type="entry name" value="Peptidase_M50"/>
</dbReference>
<comment type="subcellular location">
    <subcellularLocation>
        <location evidence="2">Membrane</location>
        <topology evidence="2">Multi-pass membrane protein</topology>
    </subcellularLocation>
</comment>
<comment type="cofactor">
    <cofactor evidence="1">
        <name>Zn(2+)</name>
        <dbReference type="ChEBI" id="CHEBI:29105"/>
    </cofactor>
</comment>
<dbReference type="GO" id="GO:0006508">
    <property type="term" value="P:proteolysis"/>
    <property type="evidence" value="ECO:0007669"/>
    <property type="project" value="InterPro"/>
</dbReference>
<name>A0AA87U7H1_RHIRH</name>
<reference evidence="8 9" key="1">
    <citation type="submission" date="2014-05" db="EMBL/GenBank/DDBJ databases">
        <title>Whole genome shotgun sequence of Rhizobium rhizogenes NBRC 13257.</title>
        <authorList>
            <person name="Katano-Makiyama Y."/>
            <person name="Hosoyama A."/>
            <person name="Hashimoto M."/>
            <person name="Hosoyama Y."/>
            <person name="Noguchi M."/>
            <person name="Tsuchikane K."/>
            <person name="Kimura A."/>
            <person name="Ohji S."/>
            <person name="Ichikawa N."/>
            <person name="Yamazoe A."/>
            <person name="Fujita N."/>
        </authorList>
    </citation>
    <scope>NUCLEOTIDE SEQUENCE [LARGE SCALE GENOMIC DNA]</scope>
    <source>
        <strain evidence="8 9">NBRC 13257</strain>
    </source>
</reference>
<keyword evidence="5" id="KW-1133">Transmembrane helix</keyword>
<dbReference type="Pfam" id="PF02163">
    <property type="entry name" value="Peptidase_M50"/>
    <property type="match status" value="1"/>
</dbReference>
<dbReference type="GO" id="GO:0016020">
    <property type="term" value="C:membrane"/>
    <property type="evidence" value="ECO:0007669"/>
    <property type="project" value="UniProtKB-SubCell"/>
</dbReference>
<comment type="similarity">
    <text evidence="3">Belongs to the peptidase M50B family.</text>
</comment>
<dbReference type="RefSeq" id="WP_042475637.1">
    <property type="nucleotide sequence ID" value="NZ_BAYX01000015.1"/>
</dbReference>
<dbReference type="Proteomes" id="UP000026941">
    <property type="component" value="Unassembled WGS sequence"/>
</dbReference>
<evidence type="ECO:0000313" key="9">
    <source>
        <dbReference type="Proteomes" id="UP000026941"/>
    </source>
</evidence>
<dbReference type="AlphaFoldDB" id="A0AA87U7H1"/>
<feature type="domain" description="Peptidase M50" evidence="7">
    <location>
        <begin position="14"/>
        <end position="218"/>
    </location>
</feature>
<protein>
    <recommendedName>
        <fullName evidence="7">Peptidase M50 domain-containing protein</fullName>
    </recommendedName>
</protein>
<accession>A0AA87U7H1</accession>
<keyword evidence="6" id="KW-0472">Membrane</keyword>
<dbReference type="InterPro" id="IPR011990">
    <property type="entry name" value="TPR-like_helical_dom_sf"/>
</dbReference>
<proteinExistence type="inferred from homology"/>
<evidence type="ECO:0000256" key="3">
    <source>
        <dbReference type="ARBA" id="ARBA00007931"/>
    </source>
</evidence>
<evidence type="ECO:0000256" key="6">
    <source>
        <dbReference type="ARBA" id="ARBA00023136"/>
    </source>
</evidence>